<feature type="transmembrane region" description="Helical" evidence="6">
    <location>
        <begin position="281"/>
        <end position="301"/>
    </location>
</feature>
<evidence type="ECO:0000256" key="4">
    <source>
        <dbReference type="ARBA" id="ARBA00022989"/>
    </source>
</evidence>
<keyword evidence="4 6" id="KW-1133">Transmembrane helix</keyword>
<reference evidence="7 8" key="1">
    <citation type="submission" date="2020-03" db="EMBL/GenBank/DDBJ databases">
        <title>Whole genome shotgun sequence of Phytohabitans rumicis NBRC 108638.</title>
        <authorList>
            <person name="Komaki H."/>
            <person name="Tamura T."/>
        </authorList>
    </citation>
    <scope>NUCLEOTIDE SEQUENCE [LARGE SCALE GENOMIC DNA]</scope>
    <source>
        <strain evidence="7 8">NBRC 108638</strain>
    </source>
</reference>
<reference evidence="7 8" key="2">
    <citation type="submission" date="2020-03" db="EMBL/GenBank/DDBJ databases">
        <authorList>
            <person name="Ichikawa N."/>
            <person name="Kimura A."/>
            <person name="Kitahashi Y."/>
            <person name="Uohara A."/>
        </authorList>
    </citation>
    <scope>NUCLEOTIDE SEQUENCE [LARGE SCALE GENOMIC DNA]</scope>
    <source>
        <strain evidence="7 8">NBRC 108638</strain>
    </source>
</reference>
<dbReference type="Pfam" id="PF02653">
    <property type="entry name" value="BPD_transp_2"/>
    <property type="match status" value="1"/>
</dbReference>
<feature type="transmembrane region" description="Helical" evidence="6">
    <location>
        <begin position="85"/>
        <end position="105"/>
    </location>
</feature>
<proteinExistence type="predicted"/>
<keyword evidence="3 6" id="KW-0812">Transmembrane</keyword>
<feature type="transmembrane region" description="Helical" evidence="6">
    <location>
        <begin position="254"/>
        <end position="274"/>
    </location>
</feature>
<dbReference type="InterPro" id="IPR001851">
    <property type="entry name" value="ABC_transp_permease"/>
</dbReference>
<organism evidence="7 8">
    <name type="scientific">Phytohabitans rumicis</name>
    <dbReference type="NCBI Taxonomy" id="1076125"/>
    <lineage>
        <taxon>Bacteria</taxon>
        <taxon>Bacillati</taxon>
        <taxon>Actinomycetota</taxon>
        <taxon>Actinomycetes</taxon>
        <taxon>Micromonosporales</taxon>
        <taxon>Micromonosporaceae</taxon>
    </lineage>
</organism>
<comment type="subcellular location">
    <subcellularLocation>
        <location evidence="1">Cell membrane</location>
        <topology evidence="1">Multi-pass membrane protein</topology>
    </subcellularLocation>
</comment>
<keyword evidence="2" id="KW-1003">Cell membrane</keyword>
<dbReference type="Proteomes" id="UP000482960">
    <property type="component" value="Unassembled WGS sequence"/>
</dbReference>
<protein>
    <submittedName>
        <fullName evidence="7">ABC transporter permease</fullName>
    </submittedName>
</protein>
<feature type="transmembrane region" description="Helical" evidence="6">
    <location>
        <begin position="28"/>
        <end position="49"/>
    </location>
</feature>
<evidence type="ECO:0000313" key="7">
    <source>
        <dbReference type="EMBL" id="GFJ87786.1"/>
    </source>
</evidence>
<dbReference type="EMBL" id="BLPG01000001">
    <property type="protein sequence ID" value="GFJ87786.1"/>
    <property type="molecule type" value="Genomic_DNA"/>
</dbReference>
<dbReference type="GO" id="GO:0022857">
    <property type="term" value="F:transmembrane transporter activity"/>
    <property type="evidence" value="ECO:0007669"/>
    <property type="project" value="InterPro"/>
</dbReference>
<feature type="transmembrane region" description="Helical" evidence="6">
    <location>
        <begin position="55"/>
        <end position="73"/>
    </location>
</feature>
<dbReference type="GO" id="GO:0005886">
    <property type="term" value="C:plasma membrane"/>
    <property type="evidence" value="ECO:0007669"/>
    <property type="project" value="UniProtKB-SubCell"/>
</dbReference>
<feature type="transmembrane region" description="Helical" evidence="6">
    <location>
        <begin position="172"/>
        <end position="196"/>
    </location>
</feature>
<dbReference type="AlphaFoldDB" id="A0A6V8L121"/>
<dbReference type="RefSeq" id="WP_173074846.1">
    <property type="nucleotide sequence ID" value="NZ_BAABJB010000089.1"/>
</dbReference>
<evidence type="ECO:0000256" key="1">
    <source>
        <dbReference type="ARBA" id="ARBA00004651"/>
    </source>
</evidence>
<evidence type="ECO:0000256" key="2">
    <source>
        <dbReference type="ARBA" id="ARBA00022475"/>
    </source>
</evidence>
<feature type="transmembrane region" description="Helical" evidence="6">
    <location>
        <begin position="140"/>
        <end position="160"/>
    </location>
</feature>
<feature type="transmembrane region" description="Helical" evidence="6">
    <location>
        <begin position="307"/>
        <end position="327"/>
    </location>
</feature>
<evidence type="ECO:0000256" key="6">
    <source>
        <dbReference type="SAM" id="Phobius"/>
    </source>
</evidence>
<keyword evidence="8" id="KW-1185">Reference proteome</keyword>
<keyword evidence="5 6" id="KW-0472">Membrane</keyword>
<gene>
    <name evidence="7" type="ORF">Prum_014280</name>
</gene>
<evidence type="ECO:0000256" key="5">
    <source>
        <dbReference type="ARBA" id="ARBA00023136"/>
    </source>
</evidence>
<feature type="transmembrane region" description="Helical" evidence="6">
    <location>
        <begin position="111"/>
        <end position="133"/>
    </location>
</feature>
<accession>A0A6V8L121</accession>
<dbReference type="CDD" id="cd06579">
    <property type="entry name" value="TM_PBP1_transp_AraH_like"/>
    <property type="match status" value="1"/>
</dbReference>
<comment type="caution">
    <text evidence="7">The sequence shown here is derived from an EMBL/GenBank/DDBJ whole genome shotgun (WGS) entry which is preliminary data.</text>
</comment>
<evidence type="ECO:0000313" key="8">
    <source>
        <dbReference type="Proteomes" id="UP000482960"/>
    </source>
</evidence>
<evidence type="ECO:0000256" key="3">
    <source>
        <dbReference type="ARBA" id="ARBA00022692"/>
    </source>
</evidence>
<name>A0A6V8L121_9ACTN</name>
<dbReference type="PANTHER" id="PTHR32196">
    <property type="entry name" value="ABC TRANSPORTER PERMEASE PROTEIN YPHD-RELATED-RELATED"/>
    <property type="match status" value="1"/>
</dbReference>
<feature type="transmembrane region" description="Helical" evidence="6">
    <location>
        <begin position="227"/>
        <end position="248"/>
    </location>
</feature>
<sequence>MSVNTQPRTRESAVAARSVLDGFRRRPWAFALVLTVALLAGNVVLQPAFLDPSHWPVLLGTLAPLVLVALASTPPILGGGGGIDISVGPLATLVNCVFVVLLIPAGLGSAFASIPILLLIGVVTGLVNGLLVVVGRLQPVIATLTTFFVLSGMSLNLSAVPTAAPRNWTTDLARSVGGVPGGLLTMAAAAVIWLALSRTPYVRTLRAVGGDEVAAFSAGVNVAGIRVAAYVVAGVFAAIAGIALTAVIQSSESSLATTYSLIALAGVSLGGTSFAGGRGGLFGSFLGACSIFLLQEMLSATGVSPNYVQFVYGLLLVIGVILASLLARTRSEAAR</sequence>